<dbReference type="Proteomes" id="UP000499080">
    <property type="component" value="Unassembled WGS sequence"/>
</dbReference>
<evidence type="ECO:0000313" key="2">
    <source>
        <dbReference type="Proteomes" id="UP000499080"/>
    </source>
</evidence>
<evidence type="ECO:0000313" key="1">
    <source>
        <dbReference type="EMBL" id="GBO38537.1"/>
    </source>
</evidence>
<accession>A0A4Y2WRH4</accession>
<comment type="caution">
    <text evidence="1">The sequence shown here is derived from an EMBL/GenBank/DDBJ whole genome shotgun (WGS) entry which is preliminary data.</text>
</comment>
<protein>
    <submittedName>
        <fullName evidence="1">Uncharacterized protein</fullName>
    </submittedName>
</protein>
<dbReference type="AlphaFoldDB" id="A0A4Y2WRH4"/>
<keyword evidence="2" id="KW-1185">Reference proteome</keyword>
<organism evidence="1 2">
    <name type="scientific">Araneus ventricosus</name>
    <name type="common">Orbweaver spider</name>
    <name type="synonym">Epeira ventricosa</name>
    <dbReference type="NCBI Taxonomy" id="182803"/>
    <lineage>
        <taxon>Eukaryota</taxon>
        <taxon>Metazoa</taxon>
        <taxon>Ecdysozoa</taxon>
        <taxon>Arthropoda</taxon>
        <taxon>Chelicerata</taxon>
        <taxon>Arachnida</taxon>
        <taxon>Araneae</taxon>
        <taxon>Araneomorphae</taxon>
        <taxon>Entelegynae</taxon>
        <taxon>Araneoidea</taxon>
        <taxon>Araneidae</taxon>
        <taxon>Araneus</taxon>
    </lineage>
</organism>
<reference evidence="1 2" key="1">
    <citation type="journal article" date="2019" name="Sci. Rep.">
        <title>Orb-weaving spider Araneus ventricosus genome elucidates the spidroin gene catalogue.</title>
        <authorList>
            <person name="Kono N."/>
            <person name="Nakamura H."/>
            <person name="Ohtoshi R."/>
            <person name="Moran D.A.P."/>
            <person name="Shinohara A."/>
            <person name="Yoshida Y."/>
            <person name="Fujiwara M."/>
            <person name="Mori M."/>
            <person name="Tomita M."/>
            <person name="Arakawa K."/>
        </authorList>
    </citation>
    <scope>NUCLEOTIDE SEQUENCE [LARGE SCALE GENOMIC DNA]</scope>
</reference>
<name>A0A4Y2WRH4_ARAVE</name>
<dbReference type="EMBL" id="BGPR01063308">
    <property type="protein sequence ID" value="GBO38537.1"/>
    <property type="molecule type" value="Genomic_DNA"/>
</dbReference>
<gene>
    <name evidence="1" type="ORF">AVEN_119519_1</name>
</gene>
<proteinExistence type="predicted"/>
<sequence>MNAVSIPDSEELEVLSPSCIEIVQINSVSCGPEVRTMSGLPRCGKVNPRLTQLPPSSITRKLMSLSANEN</sequence>